<sequence length="270" mass="28628">MKLLSIKTSTCLSFILLTVATLETKVDAAFLSSPRSNNVVGRSMPSGLTSSLTNKQNHVMSMMTSGDEKKIGGENIISKSTKVASIIAASLILSATTIMTPPSLAGDMGASLAGNAKITTGGASTLQSGRTIAITRGVNLDNSNFAGQNLRGVAFQQSIVRDTNFKGTNLVGSSFFDATVDGSDFEGADMTLANVEMAQFNRANLKDAVVREMYVSGATLFEGLKSIENTDWTDTMLRRDQQKYLCAHPTAKGTNPTTGVDTRESLMCLD</sequence>
<gene>
    <name evidence="2" type="ORF">DBRI00130_LOCUS42311</name>
</gene>
<reference evidence="2" key="1">
    <citation type="submission" date="2021-01" db="EMBL/GenBank/DDBJ databases">
        <authorList>
            <person name="Corre E."/>
            <person name="Pelletier E."/>
            <person name="Niang G."/>
            <person name="Scheremetjew M."/>
            <person name="Finn R."/>
            <person name="Kale V."/>
            <person name="Holt S."/>
            <person name="Cochrane G."/>
            <person name="Meng A."/>
            <person name="Brown T."/>
            <person name="Cohen L."/>
        </authorList>
    </citation>
    <scope>NUCLEOTIDE SEQUENCE</scope>
    <source>
        <strain evidence="2">GSO104</strain>
    </source>
</reference>
<dbReference type="InterPro" id="IPR001646">
    <property type="entry name" value="5peptide_repeat"/>
</dbReference>
<dbReference type="SUPFAM" id="SSF141571">
    <property type="entry name" value="Pentapeptide repeat-like"/>
    <property type="match status" value="1"/>
</dbReference>
<proteinExistence type="predicted"/>
<dbReference type="InterPro" id="IPR044213">
    <property type="entry name" value="At2g44920-like"/>
</dbReference>
<dbReference type="PANTHER" id="PTHR47200">
    <property type="entry name" value="THYLAKOID LUMENAL 15 KDA PROTEIN 1, CHLOROPLASTIC"/>
    <property type="match status" value="1"/>
</dbReference>
<organism evidence="2">
    <name type="scientific">Ditylum brightwellii</name>
    <dbReference type="NCBI Taxonomy" id="49249"/>
    <lineage>
        <taxon>Eukaryota</taxon>
        <taxon>Sar</taxon>
        <taxon>Stramenopiles</taxon>
        <taxon>Ochrophyta</taxon>
        <taxon>Bacillariophyta</taxon>
        <taxon>Mediophyceae</taxon>
        <taxon>Lithodesmiophycidae</taxon>
        <taxon>Lithodesmiales</taxon>
        <taxon>Lithodesmiaceae</taxon>
        <taxon>Ditylum</taxon>
    </lineage>
</organism>
<accession>A0A7S4T3W9</accession>
<dbReference type="Gene3D" id="2.160.20.80">
    <property type="entry name" value="E3 ubiquitin-protein ligase SopA"/>
    <property type="match status" value="1"/>
</dbReference>
<dbReference type="Pfam" id="PF00805">
    <property type="entry name" value="Pentapeptide"/>
    <property type="match status" value="2"/>
</dbReference>
<protein>
    <recommendedName>
        <fullName evidence="3">Pentapeptide repeat protein</fullName>
    </recommendedName>
</protein>
<evidence type="ECO:0008006" key="3">
    <source>
        <dbReference type="Google" id="ProtNLM"/>
    </source>
</evidence>
<dbReference type="PANTHER" id="PTHR47200:SF2">
    <property type="entry name" value="THYLAKOID LUMENAL 15 KDA PROTEIN 1, CHLOROPLASTIC"/>
    <property type="match status" value="1"/>
</dbReference>
<feature type="chain" id="PRO_5030801417" description="Pentapeptide repeat protein" evidence="1">
    <location>
        <begin position="29"/>
        <end position="270"/>
    </location>
</feature>
<evidence type="ECO:0000313" key="2">
    <source>
        <dbReference type="EMBL" id="CAE4664358.1"/>
    </source>
</evidence>
<dbReference type="EMBL" id="HBNS01058850">
    <property type="protein sequence ID" value="CAE4664358.1"/>
    <property type="molecule type" value="Transcribed_RNA"/>
</dbReference>
<keyword evidence="1" id="KW-0732">Signal</keyword>
<name>A0A7S4T3W9_9STRA</name>
<dbReference type="AlphaFoldDB" id="A0A7S4T3W9"/>
<feature type="signal peptide" evidence="1">
    <location>
        <begin position="1"/>
        <end position="28"/>
    </location>
</feature>
<evidence type="ECO:0000256" key="1">
    <source>
        <dbReference type="SAM" id="SignalP"/>
    </source>
</evidence>